<dbReference type="CDD" id="cd20710">
    <property type="entry name" value="NOT1_connector"/>
    <property type="match status" value="1"/>
</dbReference>
<organism evidence="3 4">
    <name type="scientific">Scleroderma citrinum Foug A</name>
    <dbReference type="NCBI Taxonomy" id="1036808"/>
    <lineage>
        <taxon>Eukaryota</taxon>
        <taxon>Fungi</taxon>
        <taxon>Dikarya</taxon>
        <taxon>Basidiomycota</taxon>
        <taxon>Agaricomycotina</taxon>
        <taxon>Agaricomycetes</taxon>
        <taxon>Agaricomycetidae</taxon>
        <taxon>Boletales</taxon>
        <taxon>Sclerodermatineae</taxon>
        <taxon>Sclerodermataceae</taxon>
        <taxon>Scleroderma</taxon>
    </lineage>
</organism>
<dbReference type="OrthoDB" id="2684885at2759"/>
<dbReference type="GO" id="GO:0000932">
    <property type="term" value="C:P-body"/>
    <property type="evidence" value="ECO:0007669"/>
    <property type="project" value="TreeGrafter"/>
</dbReference>
<evidence type="ECO:0000259" key="2">
    <source>
        <dbReference type="Pfam" id="PF25097"/>
    </source>
</evidence>
<dbReference type="GO" id="GO:0030015">
    <property type="term" value="C:CCR4-NOT core complex"/>
    <property type="evidence" value="ECO:0007669"/>
    <property type="project" value="InterPro"/>
</dbReference>
<dbReference type="EMBL" id="KN822019">
    <property type="protein sequence ID" value="KIM66103.1"/>
    <property type="molecule type" value="Genomic_DNA"/>
</dbReference>
<dbReference type="Pfam" id="PF25097">
    <property type="entry name" value="ARM_Cnot1"/>
    <property type="match status" value="1"/>
</dbReference>
<evidence type="ECO:0000313" key="4">
    <source>
        <dbReference type="Proteomes" id="UP000053989"/>
    </source>
</evidence>
<dbReference type="HOGENOM" id="CLU_543556_0_0_1"/>
<dbReference type="GO" id="GO:0060090">
    <property type="term" value="F:molecular adaptor activity"/>
    <property type="evidence" value="ECO:0007669"/>
    <property type="project" value="TreeGrafter"/>
</dbReference>
<dbReference type="Proteomes" id="UP000053989">
    <property type="component" value="Unassembled WGS sequence"/>
</dbReference>
<name>A0A0C2ZXD8_9AGAM</name>
<accession>A0A0C2ZXD8</accession>
<evidence type="ECO:0000313" key="3">
    <source>
        <dbReference type="EMBL" id="KIM66103.1"/>
    </source>
</evidence>
<keyword evidence="4" id="KW-1185">Reference proteome</keyword>
<dbReference type="InterPro" id="IPR040398">
    <property type="entry name" value="Not1"/>
</dbReference>
<dbReference type="InterPro" id="IPR055454">
    <property type="entry name" value="CNOT1-like_NOT1_connector"/>
</dbReference>
<dbReference type="PANTHER" id="PTHR13162">
    <property type="entry name" value="CCR4-NOT TRANSCRIPTION COMPLEX"/>
    <property type="match status" value="1"/>
</dbReference>
<dbReference type="STRING" id="1036808.A0A0C2ZXD8"/>
<dbReference type="Gene3D" id="1.25.40.790">
    <property type="match status" value="1"/>
</dbReference>
<dbReference type="GO" id="GO:0000288">
    <property type="term" value="P:nuclear-transcribed mRNA catabolic process, deadenylation-dependent decay"/>
    <property type="evidence" value="ECO:0007669"/>
    <property type="project" value="TreeGrafter"/>
</dbReference>
<dbReference type="Pfam" id="PF04054">
    <property type="entry name" value="Not1"/>
    <property type="match status" value="1"/>
</dbReference>
<feature type="domain" description="CCR4-Not complex component Not1 C-terminal" evidence="1">
    <location>
        <begin position="360"/>
        <end position="506"/>
    </location>
</feature>
<reference evidence="4" key="2">
    <citation type="submission" date="2015-01" db="EMBL/GenBank/DDBJ databases">
        <title>Evolutionary Origins and Diversification of the Mycorrhizal Mutualists.</title>
        <authorList>
            <consortium name="DOE Joint Genome Institute"/>
            <consortium name="Mycorrhizal Genomics Consortium"/>
            <person name="Kohler A."/>
            <person name="Kuo A."/>
            <person name="Nagy L.G."/>
            <person name="Floudas D."/>
            <person name="Copeland A."/>
            <person name="Barry K.W."/>
            <person name="Cichocki N."/>
            <person name="Veneault-Fourrey C."/>
            <person name="LaButti K."/>
            <person name="Lindquist E.A."/>
            <person name="Lipzen A."/>
            <person name="Lundell T."/>
            <person name="Morin E."/>
            <person name="Murat C."/>
            <person name="Riley R."/>
            <person name="Ohm R."/>
            <person name="Sun H."/>
            <person name="Tunlid A."/>
            <person name="Henrissat B."/>
            <person name="Grigoriev I.V."/>
            <person name="Hibbett D.S."/>
            <person name="Martin F."/>
        </authorList>
    </citation>
    <scope>NUCLEOTIDE SEQUENCE [LARGE SCALE GENOMIC DNA]</scope>
    <source>
        <strain evidence="4">Foug A</strain>
    </source>
</reference>
<reference evidence="3 4" key="1">
    <citation type="submission" date="2014-04" db="EMBL/GenBank/DDBJ databases">
        <authorList>
            <consortium name="DOE Joint Genome Institute"/>
            <person name="Kuo A."/>
            <person name="Kohler A."/>
            <person name="Nagy L.G."/>
            <person name="Floudas D."/>
            <person name="Copeland A."/>
            <person name="Barry K.W."/>
            <person name="Cichocki N."/>
            <person name="Veneault-Fourrey C."/>
            <person name="LaButti K."/>
            <person name="Lindquist E.A."/>
            <person name="Lipzen A."/>
            <person name="Lundell T."/>
            <person name="Morin E."/>
            <person name="Murat C."/>
            <person name="Sun H."/>
            <person name="Tunlid A."/>
            <person name="Henrissat B."/>
            <person name="Grigoriev I.V."/>
            <person name="Hibbett D.S."/>
            <person name="Martin F."/>
            <person name="Nordberg H.P."/>
            <person name="Cantor M.N."/>
            <person name="Hua S.X."/>
        </authorList>
    </citation>
    <scope>NUCLEOTIDE SEQUENCE [LARGE SCALE GENOMIC DNA]</scope>
    <source>
        <strain evidence="3 4">Foug A</strain>
    </source>
</reference>
<gene>
    <name evidence="3" type="ORF">SCLCIDRAFT_1155375</name>
</gene>
<proteinExistence type="predicted"/>
<dbReference type="GO" id="GO:0017148">
    <property type="term" value="P:negative regulation of translation"/>
    <property type="evidence" value="ECO:0007669"/>
    <property type="project" value="InterPro"/>
</dbReference>
<dbReference type="InterPro" id="IPR007196">
    <property type="entry name" value="CCR4-Not_Not1_C"/>
</dbReference>
<evidence type="ECO:0000259" key="1">
    <source>
        <dbReference type="Pfam" id="PF04054"/>
    </source>
</evidence>
<dbReference type="InParanoid" id="A0A0C2ZXD8"/>
<sequence>MLHPPLLIKTIRDLESLIIQLHIPSLSALPSNHDIRHLLRQVLYTTAESVDRHHTPLLMSQKIVQLLYKTSSQLGREIYVTLLDQLCCTFEDVAKEAITWLLYTKDEHKLNIPVTVTLLRSGLMNVSLQDQQLAKIFLQNFAAGLVQECLSSEPPITSQSQLTYTIEVLGQLAQASKANEEVNRLVDDLHGVRRPSTSTTLDGVVVHQPSVKPETKQLREKLFVWFQQWVNIFQRSHSPEKAFVPYITQLTKQGILKVEDVSSFFFCVCLEAGINSYMKCVTAGEFDYAFQALDAMSRLIVYIIKYHGDASGVNNNQAKVHYLTKILLIVVLVLTNMHKEQGAIVQQKLFFRFFSSLVNDLHSMEAHLGMAYFHLLVAISDTFSSLQPMYFPGFAFSWLSLISHRHFMPKLLLAENHEGWSAFHKLLLSLLKFLAPFLKESDLQLAARDLYRGTLCLLLVLLHDFPKFLSGYYFSLCDAIPYHCVQLRNIVLSTFPLSIVLPDPHLNMEHTIDSSLSWSKQWVRPT</sequence>
<protein>
    <submittedName>
        <fullName evidence="3">Uncharacterized protein</fullName>
    </submittedName>
</protein>
<dbReference type="PANTHER" id="PTHR13162:SF8">
    <property type="entry name" value="CCR4-NOT TRANSCRIPTION COMPLEX SUBUNIT 1"/>
    <property type="match status" value="1"/>
</dbReference>
<dbReference type="AlphaFoldDB" id="A0A0C2ZXD8"/>
<feature type="domain" description="CCR4-NOT transcription complex subunit 1-like NOT1 connector" evidence="2">
    <location>
        <begin position="14"/>
        <end position="190"/>
    </location>
</feature>